<reference evidence="1 2" key="1">
    <citation type="submission" date="2024-05" db="EMBL/GenBank/DDBJ databases">
        <title>A draft genome resource for the thread blight pathogen Marasmius tenuissimus strain MS-2.</title>
        <authorList>
            <person name="Yulfo-Soto G.E."/>
            <person name="Baruah I.K."/>
            <person name="Amoako-Attah I."/>
            <person name="Bukari Y."/>
            <person name="Meinhardt L.W."/>
            <person name="Bailey B.A."/>
            <person name="Cohen S.P."/>
        </authorList>
    </citation>
    <scope>NUCLEOTIDE SEQUENCE [LARGE SCALE GENOMIC DNA]</scope>
    <source>
        <strain evidence="1 2">MS-2</strain>
    </source>
</reference>
<name>A0ABR2ZFK6_9AGAR</name>
<evidence type="ECO:0000313" key="1">
    <source>
        <dbReference type="EMBL" id="KAL0059769.1"/>
    </source>
</evidence>
<evidence type="ECO:0000313" key="2">
    <source>
        <dbReference type="Proteomes" id="UP001437256"/>
    </source>
</evidence>
<comment type="caution">
    <text evidence="1">The sequence shown here is derived from an EMBL/GenBank/DDBJ whole genome shotgun (WGS) entry which is preliminary data.</text>
</comment>
<sequence length="245" mass="27968">MVAVQYFERVIRILELAHELWGNARELGRGSTFNRIFIFGVHKLRLDSLRDVYESESIASRKKEALSVLFRKSTDLVKVMNEFTPPDRLEDIYSIAAFYYHARGHALAIAAFCCEQKDFAVPGCPAHTSRHAANYYLLAADNFPKDDEWHLVCLDAAFNAMAIAGFSIKALLEVIDRFRSALPDTQVIWGTWAAETRSAAFGKMLIYEAHLQQLLEEGLITENVVMRRCDVMDSTFIRGFEFIYP</sequence>
<keyword evidence="2" id="KW-1185">Reference proteome</keyword>
<accession>A0ABR2ZFK6</accession>
<protein>
    <submittedName>
        <fullName evidence="1">Uncharacterized protein</fullName>
    </submittedName>
</protein>
<dbReference type="EMBL" id="JBBXMP010000207">
    <property type="protein sequence ID" value="KAL0059769.1"/>
    <property type="molecule type" value="Genomic_DNA"/>
</dbReference>
<gene>
    <name evidence="1" type="ORF">AAF712_013456</name>
</gene>
<proteinExistence type="predicted"/>
<dbReference type="Proteomes" id="UP001437256">
    <property type="component" value="Unassembled WGS sequence"/>
</dbReference>
<organism evidence="1 2">
    <name type="scientific">Marasmius tenuissimus</name>
    <dbReference type="NCBI Taxonomy" id="585030"/>
    <lineage>
        <taxon>Eukaryota</taxon>
        <taxon>Fungi</taxon>
        <taxon>Dikarya</taxon>
        <taxon>Basidiomycota</taxon>
        <taxon>Agaricomycotina</taxon>
        <taxon>Agaricomycetes</taxon>
        <taxon>Agaricomycetidae</taxon>
        <taxon>Agaricales</taxon>
        <taxon>Marasmiineae</taxon>
        <taxon>Marasmiaceae</taxon>
        <taxon>Marasmius</taxon>
    </lineage>
</organism>